<feature type="region of interest" description="Disordered" evidence="4">
    <location>
        <begin position="60"/>
        <end position="144"/>
    </location>
</feature>
<feature type="non-terminal residue" evidence="6">
    <location>
        <position position="1"/>
    </location>
</feature>
<dbReference type="InterPro" id="IPR029267">
    <property type="entry name" value="FAM212"/>
</dbReference>
<keyword evidence="7" id="KW-1185">Reference proteome</keyword>
<dbReference type="PANTHER" id="PTHR28615:SF1">
    <property type="entry name" value="PAK4-INHIBITOR INKA1"/>
    <property type="match status" value="1"/>
</dbReference>
<protein>
    <recommendedName>
        <fullName evidence="5">FAM212 domain-containing protein</fullName>
    </recommendedName>
</protein>
<feature type="compositionally biased region" description="Low complexity" evidence="4">
    <location>
        <begin position="191"/>
        <end position="203"/>
    </location>
</feature>
<comment type="subcellular location">
    <subcellularLocation>
        <location evidence="1">Nucleus</location>
    </subcellularLocation>
</comment>
<name>A0ABN9M7P4_9NEOB</name>
<feature type="compositionally biased region" description="Polar residues" evidence="4">
    <location>
        <begin position="1"/>
        <end position="12"/>
    </location>
</feature>
<evidence type="ECO:0000256" key="4">
    <source>
        <dbReference type="SAM" id="MobiDB-lite"/>
    </source>
</evidence>
<feature type="region of interest" description="Disordered" evidence="4">
    <location>
        <begin position="184"/>
        <end position="303"/>
    </location>
</feature>
<comment type="similarity">
    <text evidence="2">Belongs to the INKA family.</text>
</comment>
<dbReference type="PANTHER" id="PTHR28615">
    <property type="entry name" value="PAK4-INHIBITOR INKA1-RELATED"/>
    <property type="match status" value="1"/>
</dbReference>
<evidence type="ECO:0000313" key="7">
    <source>
        <dbReference type="Proteomes" id="UP001176940"/>
    </source>
</evidence>
<feature type="compositionally biased region" description="Polar residues" evidence="4">
    <location>
        <begin position="107"/>
        <end position="129"/>
    </location>
</feature>
<feature type="region of interest" description="Disordered" evidence="4">
    <location>
        <begin position="1"/>
        <end position="23"/>
    </location>
</feature>
<feature type="compositionally biased region" description="Basic and acidic residues" evidence="4">
    <location>
        <begin position="209"/>
        <end position="220"/>
    </location>
</feature>
<feature type="compositionally biased region" description="Low complexity" evidence="4">
    <location>
        <begin position="279"/>
        <end position="292"/>
    </location>
</feature>
<evidence type="ECO:0000313" key="6">
    <source>
        <dbReference type="EMBL" id="CAJ0958752.1"/>
    </source>
</evidence>
<sequence length="403" mass="43213">VWTPSRSLQSVDPQPESAECGPPAGVCRVWTPSRSLQSVDPQPESAECGPPACVCRVWTPSPSLQSVDPQPESAEAWTPSPSLQSVDPQPESAERGPPAQVCRVWTPSPSLQSVDPSRSLQSVDPQPQSAECGPPNLSLQSVDPDPVLCAWGMQIPRRDPRPLQLSVKVSGSAASGQMDCMLRVLQDLKRSSPASAEESSAPPARRPLRRDIRSSHRTSDLSEADSACCVDLPSDASPGGLEWDSGYSEVSGSSLRGEDEEDEESVAAPPPVLRRHNQPPCSRLSSGGLLRSRPGRVRPKSTSDACLEQWGGIGVGGIGVGGGSQDWTGCLLSQSRSRQPLVLGDNSFADLVKQWMDLPDSGAEDERRTRWLHKPHGFLVSLSGNVKKRLGNMSRPRGPPEQE</sequence>
<evidence type="ECO:0000256" key="3">
    <source>
        <dbReference type="ARBA" id="ARBA00023242"/>
    </source>
</evidence>
<accession>A0ABN9M7P4</accession>
<organism evidence="6 7">
    <name type="scientific">Ranitomeya imitator</name>
    <name type="common">mimic poison frog</name>
    <dbReference type="NCBI Taxonomy" id="111125"/>
    <lineage>
        <taxon>Eukaryota</taxon>
        <taxon>Metazoa</taxon>
        <taxon>Chordata</taxon>
        <taxon>Craniata</taxon>
        <taxon>Vertebrata</taxon>
        <taxon>Euteleostomi</taxon>
        <taxon>Amphibia</taxon>
        <taxon>Batrachia</taxon>
        <taxon>Anura</taxon>
        <taxon>Neobatrachia</taxon>
        <taxon>Hyloidea</taxon>
        <taxon>Dendrobatidae</taxon>
        <taxon>Dendrobatinae</taxon>
        <taxon>Ranitomeya</taxon>
    </lineage>
</organism>
<dbReference type="Gene3D" id="3.30.200.20">
    <property type="entry name" value="Phosphorylase Kinase, domain 1"/>
    <property type="match status" value="1"/>
</dbReference>
<evidence type="ECO:0000259" key="5">
    <source>
        <dbReference type="Pfam" id="PF15342"/>
    </source>
</evidence>
<feature type="non-terminal residue" evidence="6">
    <location>
        <position position="403"/>
    </location>
</feature>
<keyword evidence="3" id="KW-0539">Nucleus</keyword>
<dbReference type="Pfam" id="PF15342">
    <property type="entry name" value="FAM212"/>
    <property type="match status" value="1"/>
</dbReference>
<dbReference type="InterPro" id="IPR039201">
    <property type="entry name" value="Inka"/>
</dbReference>
<evidence type="ECO:0000256" key="2">
    <source>
        <dbReference type="ARBA" id="ARBA00008302"/>
    </source>
</evidence>
<dbReference type="EMBL" id="CAUEEQ010046218">
    <property type="protein sequence ID" value="CAJ0958752.1"/>
    <property type="molecule type" value="Genomic_DNA"/>
</dbReference>
<comment type="caution">
    <text evidence="6">The sequence shown here is derived from an EMBL/GenBank/DDBJ whole genome shotgun (WGS) entry which is preliminary data.</text>
</comment>
<proteinExistence type="inferred from homology"/>
<feature type="domain" description="FAM212" evidence="5">
    <location>
        <begin position="297"/>
        <end position="360"/>
    </location>
</feature>
<gene>
    <name evidence="6" type="ORF">RIMI_LOCUS16507526</name>
</gene>
<reference evidence="6" key="1">
    <citation type="submission" date="2023-07" db="EMBL/GenBank/DDBJ databases">
        <authorList>
            <person name="Stuckert A."/>
        </authorList>
    </citation>
    <scope>NUCLEOTIDE SEQUENCE</scope>
</reference>
<dbReference type="Proteomes" id="UP001176940">
    <property type="component" value="Unassembled WGS sequence"/>
</dbReference>
<evidence type="ECO:0000256" key="1">
    <source>
        <dbReference type="ARBA" id="ARBA00004123"/>
    </source>
</evidence>